<organism evidence="1 2">
    <name type="scientific">Roseateles saccharophilus</name>
    <name type="common">Pseudomonas saccharophila</name>
    <dbReference type="NCBI Taxonomy" id="304"/>
    <lineage>
        <taxon>Bacteria</taxon>
        <taxon>Pseudomonadati</taxon>
        <taxon>Pseudomonadota</taxon>
        <taxon>Betaproteobacteria</taxon>
        <taxon>Burkholderiales</taxon>
        <taxon>Sphaerotilaceae</taxon>
        <taxon>Roseateles</taxon>
    </lineage>
</organism>
<dbReference type="RefSeq" id="WP_310262524.1">
    <property type="nucleotide sequence ID" value="NZ_JAVDXU010000001.1"/>
</dbReference>
<name>A0ABU1YIH8_ROSSA</name>
<comment type="caution">
    <text evidence="1">The sequence shown here is derived from an EMBL/GenBank/DDBJ whole genome shotgun (WGS) entry which is preliminary data.</text>
</comment>
<protein>
    <submittedName>
        <fullName evidence="1">Uncharacterized protein</fullName>
    </submittedName>
</protein>
<proteinExistence type="predicted"/>
<dbReference type="EMBL" id="JAVDXU010000001">
    <property type="protein sequence ID" value="MDR7268664.1"/>
    <property type="molecule type" value="Genomic_DNA"/>
</dbReference>
<accession>A0ABU1YIH8</accession>
<evidence type="ECO:0000313" key="1">
    <source>
        <dbReference type="EMBL" id="MDR7268664.1"/>
    </source>
</evidence>
<keyword evidence="2" id="KW-1185">Reference proteome</keyword>
<reference evidence="1 2" key="1">
    <citation type="submission" date="2023-07" db="EMBL/GenBank/DDBJ databases">
        <title>Sorghum-associated microbial communities from plants grown in Nebraska, USA.</title>
        <authorList>
            <person name="Schachtman D."/>
        </authorList>
    </citation>
    <scope>NUCLEOTIDE SEQUENCE [LARGE SCALE GENOMIC DNA]</scope>
    <source>
        <strain evidence="1 2">BE314</strain>
    </source>
</reference>
<sequence length="126" mass="14275">MSRWFGLGWQTSEISRLLIRVATYFRVKADSDMWDHGHWLHADFQGTGVLCPDMTVPAVTVPLELREACNKIIHATTVHFDGTPDIGGQRGALNPFVHLYGHLGKKRWKAELNLVEFCRAAVNVIY</sequence>
<evidence type="ECO:0000313" key="2">
    <source>
        <dbReference type="Proteomes" id="UP001180453"/>
    </source>
</evidence>
<gene>
    <name evidence="1" type="ORF">J2X20_001293</name>
</gene>
<dbReference type="Proteomes" id="UP001180453">
    <property type="component" value="Unassembled WGS sequence"/>
</dbReference>